<accession>A0A558AW48</accession>
<dbReference type="SMART" id="SM00862">
    <property type="entry name" value="Trans_reg_C"/>
    <property type="match status" value="1"/>
</dbReference>
<dbReference type="Proteomes" id="UP000320011">
    <property type="component" value="Unassembled WGS sequence"/>
</dbReference>
<dbReference type="GO" id="GO:0006355">
    <property type="term" value="P:regulation of DNA-templated transcription"/>
    <property type="evidence" value="ECO:0007669"/>
    <property type="project" value="InterPro"/>
</dbReference>
<dbReference type="GO" id="GO:0000160">
    <property type="term" value="P:phosphorelay signal transduction system"/>
    <property type="evidence" value="ECO:0007669"/>
    <property type="project" value="InterPro"/>
</dbReference>
<evidence type="ECO:0000256" key="1">
    <source>
        <dbReference type="ARBA" id="ARBA00023125"/>
    </source>
</evidence>
<comment type="caution">
    <text evidence="4">The sequence shown here is derived from an EMBL/GenBank/DDBJ whole genome shotgun (WGS) entry which is preliminary data.</text>
</comment>
<dbReference type="InterPro" id="IPR001867">
    <property type="entry name" value="OmpR/PhoB-type_DNA-bd"/>
</dbReference>
<evidence type="ECO:0000313" key="4">
    <source>
        <dbReference type="EMBL" id="TVT28471.1"/>
    </source>
</evidence>
<dbReference type="InterPro" id="IPR051677">
    <property type="entry name" value="AfsR-DnrI-RedD_regulator"/>
</dbReference>
<keyword evidence="1 2" id="KW-0238">DNA-binding</keyword>
<dbReference type="InterPro" id="IPR036388">
    <property type="entry name" value="WH-like_DNA-bd_sf"/>
</dbReference>
<keyword evidence="5" id="KW-1185">Reference proteome</keyword>
<dbReference type="InterPro" id="IPR016032">
    <property type="entry name" value="Sig_transdc_resp-reg_C-effctor"/>
</dbReference>
<dbReference type="GO" id="GO:0003677">
    <property type="term" value="F:DNA binding"/>
    <property type="evidence" value="ECO:0007669"/>
    <property type="project" value="UniProtKB-UniRule"/>
</dbReference>
<dbReference type="RefSeq" id="WP_186382813.1">
    <property type="nucleotide sequence ID" value="NZ_VJWX01000450.1"/>
</dbReference>
<gene>
    <name evidence="4" type="ORF">FNH05_30295</name>
</gene>
<dbReference type="Pfam" id="PF00486">
    <property type="entry name" value="Trans_reg_C"/>
    <property type="match status" value="1"/>
</dbReference>
<evidence type="ECO:0000313" key="5">
    <source>
        <dbReference type="Proteomes" id="UP000320011"/>
    </source>
</evidence>
<protein>
    <submittedName>
        <fullName evidence="4">SARP family transcriptional regulator</fullName>
    </submittedName>
</protein>
<dbReference type="PROSITE" id="PS51755">
    <property type="entry name" value="OMPR_PHOB"/>
    <property type="match status" value="1"/>
</dbReference>
<reference evidence="4 5" key="1">
    <citation type="submission" date="2019-07" db="EMBL/GenBank/DDBJ databases">
        <authorList>
            <person name="Duangmal K."/>
            <person name="Teo W.F.A."/>
        </authorList>
    </citation>
    <scope>NUCLEOTIDE SEQUENCE [LARGE SCALE GENOMIC DNA]</scope>
    <source>
        <strain evidence="4 5">TBRC 6029</strain>
    </source>
</reference>
<dbReference type="AlphaFoldDB" id="A0A558AW48"/>
<feature type="DNA-binding region" description="OmpR/PhoB-type" evidence="2">
    <location>
        <begin position="1"/>
        <end position="99"/>
    </location>
</feature>
<dbReference type="Gene3D" id="1.10.10.10">
    <property type="entry name" value="Winged helix-like DNA-binding domain superfamily/Winged helix DNA-binding domain"/>
    <property type="match status" value="1"/>
</dbReference>
<name>A0A558AW48_9PSEU</name>
<feature type="domain" description="OmpR/PhoB-type" evidence="3">
    <location>
        <begin position="1"/>
        <end position="99"/>
    </location>
</feature>
<dbReference type="PANTHER" id="PTHR35807">
    <property type="entry name" value="TRANSCRIPTIONAL REGULATOR REDD-RELATED"/>
    <property type="match status" value="1"/>
</dbReference>
<dbReference type="EMBL" id="VJWX01000450">
    <property type="protein sequence ID" value="TVT28471.1"/>
    <property type="molecule type" value="Genomic_DNA"/>
</dbReference>
<evidence type="ECO:0000259" key="3">
    <source>
        <dbReference type="PROSITE" id="PS51755"/>
    </source>
</evidence>
<evidence type="ECO:0000256" key="2">
    <source>
        <dbReference type="PROSITE-ProRule" id="PRU01091"/>
    </source>
</evidence>
<organism evidence="4 5">
    <name type="scientific">Amycolatopsis rhizosphaerae</name>
    <dbReference type="NCBI Taxonomy" id="2053003"/>
    <lineage>
        <taxon>Bacteria</taxon>
        <taxon>Bacillati</taxon>
        <taxon>Actinomycetota</taxon>
        <taxon>Actinomycetes</taxon>
        <taxon>Pseudonocardiales</taxon>
        <taxon>Pseudonocardiaceae</taxon>
        <taxon>Amycolatopsis</taxon>
    </lineage>
</organism>
<proteinExistence type="predicted"/>
<reference evidence="4 5" key="2">
    <citation type="submission" date="2019-08" db="EMBL/GenBank/DDBJ databases">
        <title>Amycolatopsis acidicola sp. nov., isolated from peat swamp forest soil.</title>
        <authorList>
            <person name="Srisuk N."/>
        </authorList>
    </citation>
    <scope>NUCLEOTIDE SEQUENCE [LARGE SCALE GENOMIC DNA]</scope>
    <source>
        <strain evidence="4 5">TBRC 6029</strain>
    </source>
</reference>
<feature type="non-terminal residue" evidence="4">
    <location>
        <position position="119"/>
    </location>
</feature>
<sequence length="119" mass="12926">MREPLRIQLLGPVRLLAGNRPLAIGGPAVRGLLALLTLDAEKIIGLGELIDALWGHDPPATARTIVHGNVSLLRRVMRSVQPSDQALIETVAPGYRLIIDPDRIDAHRARILLQRAEAA</sequence>
<dbReference type="PANTHER" id="PTHR35807:SF1">
    <property type="entry name" value="TRANSCRIPTIONAL REGULATOR REDD"/>
    <property type="match status" value="1"/>
</dbReference>
<dbReference type="SUPFAM" id="SSF46894">
    <property type="entry name" value="C-terminal effector domain of the bipartite response regulators"/>
    <property type="match status" value="1"/>
</dbReference>